<evidence type="ECO:0000256" key="8">
    <source>
        <dbReference type="ARBA" id="ARBA00022679"/>
    </source>
</evidence>
<evidence type="ECO:0000313" key="22">
    <source>
        <dbReference type="EMBL" id="KAG7156935.1"/>
    </source>
</evidence>
<evidence type="ECO:0000256" key="10">
    <source>
        <dbReference type="ARBA" id="ARBA00022723"/>
    </source>
</evidence>
<dbReference type="GO" id="GO:0050650">
    <property type="term" value="P:chondroitin sulfate proteoglycan biosynthetic process"/>
    <property type="evidence" value="ECO:0007669"/>
    <property type="project" value="TreeGrafter"/>
</dbReference>
<accession>A0A8J5MMQ1</accession>
<dbReference type="UniPathway" id="UPA00756"/>
<evidence type="ECO:0000313" key="23">
    <source>
        <dbReference type="Proteomes" id="UP000747542"/>
    </source>
</evidence>
<feature type="region of interest" description="Disordered" evidence="20">
    <location>
        <begin position="60"/>
        <end position="79"/>
    </location>
</feature>
<evidence type="ECO:0000256" key="16">
    <source>
        <dbReference type="ARBA" id="ARBA00023157"/>
    </source>
</evidence>
<keyword evidence="14" id="KW-0333">Golgi apparatus</keyword>
<reference evidence="22" key="1">
    <citation type="journal article" date="2021" name="Sci. Adv.">
        <title>The American lobster genome reveals insights on longevity, neural, and immune adaptations.</title>
        <authorList>
            <person name="Polinski J.M."/>
            <person name="Zimin A.V."/>
            <person name="Clark K.F."/>
            <person name="Kohn A.B."/>
            <person name="Sadowski N."/>
            <person name="Timp W."/>
            <person name="Ptitsyn A."/>
            <person name="Khanna P."/>
            <person name="Romanova D.Y."/>
            <person name="Williams P."/>
            <person name="Greenwood S.J."/>
            <person name="Moroz L.L."/>
            <person name="Walt D.R."/>
            <person name="Bodnar A.G."/>
        </authorList>
    </citation>
    <scope>NUCLEOTIDE SEQUENCE</scope>
    <source>
        <strain evidence="22">GMGI-L3</strain>
    </source>
</reference>
<comment type="catalytic activity">
    <reaction evidence="19">
        <text>UDP-alpha-D-xylose + L-seryl-[protein] = 3-O-(beta-D-xylosyl)-L-seryl-[protein] + UDP + H(+)</text>
        <dbReference type="Rhea" id="RHEA:50192"/>
        <dbReference type="Rhea" id="RHEA-COMP:9863"/>
        <dbReference type="Rhea" id="RHEA-COMP:12567"/>
        <dbReference type="ChEBI" id="CHEBI:15378"/>
        <dbReference type="ChEBI" id="CHEBI:29999"/>
        <dbReference type="ChEBI" id="CHEBI:57632"/>
        <dbReference type="ChEBI" id="CHEBI:58223"/>
        <dbReference type="ChEBI" id="CHEBI:132085"/>
        <dbReference type="EC" id="2.4.2.26"/>
    </reaction>
</comment>
<dbReference type="GO" id="GO:0015012">
    <property type="term" value="P:heparan sulfate proteoglycan biosynthetic process"/>
    <property type="evidence" value="ECO:0007669"/>
    <property type="project" value="UniProtKB-UniPathway"/>
</dbReference>
<keyword evidence="12" id="KW-0735">Signal-anchor</keyword>
<dbReference type="GO" id="GO:0030158">
    <property type="term" value="F:protein xylosyltransferase activity"/>
    <property type="evidence" value="ECO:0007669"/>
    <property type="project" value="UniProtKB-EC"/>
</dbReference>
<dbReference type="PROSITE" id="PS51212">
    <property type="entry name" value="WSC"/>
    <property type="match status" value="1"/>
</dbReference>
<evidence type="ECO:0000256" key="4">
    <source>
        <dbReference type="ARBA" id="ARBA00005093"/>
    </source>
</evidence>
<dbReference type="GO" id="GO:0005789">
    <property type="term" value="C:endoplasmic reticulum membrane"/>
    <property type="evidence" value="ECO:0007669"/>
    <property type="project" value="UniProtKB-SubCell"/>
</dbReference>
<keyword evidence="9" id="KW-0812">Transmembrane</keyword>
<evidence type="ECO:0000256" key="3">
    <source>
        <dbReference type="ARBA" id="ARBA00004840"/>
    </source>
</evidence>
<evidence type="ECO:0000256" key="2">
    <source>
        <dbReference type="ARBA" id="ARBA00004648"/>
    </source>
</evidence>
<protein>
    <recommendedName>
        <fullName evidence="6">protein xylosyltransferase</fullName>
        <ecNumber evidence="6">2.4.2.26</ecNumber>
    </recommendedName>
    <alternativeName>
        <fullName evidence="18">Peptide O-xylosyltransferase</fullName>
    </alternativeName>
</protein>
<evidence type="ECO:0000256" key="7">
    <source>
        <dbReference type="ARBA" id="ARBA00022676"/>
    </source>
</evidence>
<dbReference type="Pfam" id="PF02485">
    <property type="entry name" value="Branch"/>
    <property type="match status" value="1"/>
</dbReference>
<evidence type="ECO:0000256" key="6">
    <source>
        <dbReference type="ARBA" id="ARBA00011972"/>
    </source>
</evidence>
<evidence type="ECO:0000256" key="11">
    <source>
        <dbReference type="ARBA" id="ARBA00022824"/>
    </source>
</evidence>
<dbReference type="SMART" id="SM00321">
    <property type="entry name" value="WSC"/>
    <property type="match status" value="1"/>
</dbReference>
<dbReference type="Pfam" id="PF12529">
    <property type="entry name" value="Xylo_C"/>
    <property type="match status" value="1"/>
</dbReference>
<comment type="subcellular location">
    <subcellularLocation>
        <location evidence="2">Endoplasmic reticulum membrane</location>
        <topology evidence="2">Single-pass type II membrane protein</topology>
    </subcellularLocation>
    <subcellularLocation>
        <location evidence="1">Golgi apparatus membrane</location>
        <topology evidence="1">Single-pass type II membrane protein</topology>
    </subcellularLocation>
</comment>
<comment type="similarity">
    <text evidence="5">Belongs to the glycosyltransferase 14 family. XylT subfamily.</text>
</comment>
<dbReference type="InterPro" id="IPR002889">
    <property type="entry name" value="WSC_carb-bd"/>
</dbReference>
<keyword evidence="13" id="KW-1133">Transmembrane helix</keyword>
<keyword evidence="7" id="KW-0328">Glycosyltransferase</keyword>
<evidence type="ECO:0000256" key="9">
    <source>
        <dbReference type="ARBA" id="ARBA00022692"/>
    </source>
</evidence>
<dbReference type="Pfam" id="PF01822">
    <property type="entry name" value="WSC"/>
    <property type="match status" value="1"/>
</dbReference>
<proteinExistence type="inferred from homology"/>
<evidence type="ECO:0000256" key="5">
    <source>
        <dbReference type="ARBA" id="ARBA00010195"/>
    </source>
</evidence>
<dbReference type="EC" id="2.4.2.26" evidence="6"/>
<evidence type="ECO:0000259" key="21">
    <source>
        <dbReference type="PROSITE" id="PS51212"/>
    </source>
</evidence>
<keyword evidence="15" id="KW-0472">Membrane</keyword>
<dbReference type="GO" id="GO:0046872">
    <property type="term" value="F:metal ion binding"/>
    <property type="evidence" value="ECO:0007669"/>
    <property type="project" value="UniProtKB-KW"/>
</dbReference>
<comment type="pathway">
    <text evidence="3">Glycan metabolism; chondroitin sulfate biosynthesis.</text>
</comment>
<evidence type="ECO:0000256" key="1">
    <source>
        <dbReference type="ARBA" id="ARBA00004323"/>
    </source>
</evidence>
<keyword evidence="8" id="KW-0808">Transferase</keyword>
<organism evidence="22 23">
    <name type="scientific">Homarus americanus</name>
    <name type="common">American lobster</name>
    <dbReference type="NCBI Taxonomy" id="6706"/>
    <lineage>
        <taxon>Eukaryota</taxon>
        <taxon>Metazoa</taxon>
        <taxon>Ecdysozoa</taxon>
        <taxon>Arthropoda</taxon>
        <taxon>Crustacea</taxon>
        <taxon>Multicrustacea</taxon>
        <taxon>Malacostraca</taxon>
        <taxon>Eumalacostraca</taxon>
        <taxon>Eucarida</taxon>
        <taxon>Decapoda</taxon>
        <taxon>Pleocyemata</taxon>
        <taxon>Astacidea</taxon>
        <taxon>Nephropoidea</taxon>
        <taxon>Nephropidae</taxon>
        <taxon>Homarus</taxon>
    </lineage>
</organism>
<dbReference type="UniPathway" id="UPA00755"/>
<comment type="caution">
    <text evidence="22">The sequence shown here is derived from an EMBL/GenBank/DDBJ whole genome shotgun (WGS) entry which is preliminary data.</text>
</comment>
<evidence type="ECO:0000256" key="14">
    <source>
        <dbReference type="ARBA" id="ARBA00023034"/>
    </source>
</evidence>
<comment type="pathway">
    <text evidence="4">Glycan metabolism; heparan sulfate biosynthesis.</text>
</comment>
<dbReference type="InterPro" id="IPR024448">
    <property type="entry name" value="XylT_C"/>
</dbReference>
<feature type="compositionally biased region" description="Basic and acidic residues" evidence="20">
    <location>
        <begin position="62"/>
        <end position="72"/>
    </location>
</feature>
<dbReference type="InterPro" id="IPR043538">
    <property type="entry name" value="XYLT"/>
</dbReference>
<name>A0A8J5MMQ1_HOMAM</name>
<dbReference type="AlphaFoldDB" id="A0A8J5MMQ1"/>
<dbReference type="EMBL" id="JAHLQT010038275">
    <property type="protein sequence ID" value="KAG7156935.1"/>
    <property type="molecule type" value="Genomic_DNA"/>
</dbReference>
<evidence type="ECO:0000256" key="19">
    <source>
        <dbReference type="ARBA" id="ARBA00047847"/>
    </source>
</evidence>
<gene>
    <name evidence="22" type="primary">oxt-L</name>
    <name evidence="22" type="ORF">Hamer_G015864</name>
</gene>
<evidence type="ECO:0000256" key="18">
    <source>
        <dbReference type="ARBA" id="ARBA00042865"/>
    </source>
</evidence>
<evidence type="ECO:0000256" key="12">
    <source>
        <dbReference type="ARBA" id="ARBA00022968"/>
    </source>
</evidence>
<evidence type="ECO:0000256" key="13">
    <source>
        <dbReference type="ARBA" id="ARBA00022989"/>
    </source>
</evidence>
<dbReference type="Proteomes" id="UP000747542">
    <property type="component" value="Unassembled WGS sequence"/>
</dbReference>
<dbReference type="InterPro" id="IPR003406">
    <property type="entry name" value="Glyco_trans_14"/>
</dbReference>
<evidence type="ECO:0000256" key="20">
    <source>
        <dbReference type="SAM" id="MobiDB-lite"/>
    </source>
</evidence>
<keyword evidence="16" id="KW-1015">Disulfide bond</keyword>
<sequence length="796" mass="90139">MSIADHGYHMYTTIKKTTVEKDIGVVIDDKMTFSDHLAEKINKANKIRSQVDVESRVYQANDKGDADSHNKGPPDVAEVDSKELSKEWLGIDTPCKIRSRESLSAIKRATTVHCKTVIANISCQIQAGSFYPVRLQSYCPSNGKVRGKHVGCFVDSRENRILRGHAGQLKRNTPTLCSDICYQRGYIYSGVQYGKECFCGNEEIPLQMKVADSLCNMPCTGDSHLKCGDYLHINIYQTGLAKYVPQALKGPSSAGRNIPVRIVFILTVNGRAMRQLSRLVKALYHKDHYFFIHVDSRQDYLFREVLKLEEQFDNIHVSRYRLSTIWGGASLLKILLHCMQQVLQIKSWNWDFVINLSESDYPIKKNEELVSFLTNNKERNFLKSHGHDTNRFLQKQGLDRTFLECETHMWRIGERRLPLAKISWWEALRRFIPTPCCLLSHSSILFSATHASASLSRTTTFMLRTGRGTTPGLESYWENRYHHEDKPSSNNDAALTLYHAGARLSTQSLSHLITTEKNDCAIYATSVLQAYSYHVSDTFKGVVIQFVGTISGQGTFHLETWIFPHVKYRLPFEKPNHRLTDLEVGTDFDVKEQVFRNFGGAMGPNSDVTVATRWSGGVTGDERVVSHNFELRKPLLPGSWMMRVLIDNVVIASHSFLILPLQFVQGRQISVKEARMLHKGPSEPYTNADLSHSSLLLSLGQPGNSSAQEVSALHSHLHGPKLSNWIDNLVTRFYTIQDSCYIPSQHVPECVHVLLDSCTKNIWSSQSPDPKSHLGEIDPKTGKIVDSYRIGNSEFR</sequence>
<keyword evidence="11" id="KW-0256">Endoplasmic reticulum</keyword>
<evidence type="ECO:0000256" key="15">
    <source>
        <dbReference type="ARBA" id="ARBA00023136"/>
    </source>
</evidence>
<keyword evidence="10" id="KW-0479">Metal-binding</keyword>
<feature type="domain" description="WSC" evidence="21">
    <location>
        <begin position="146"/>
        <end position="239"/>
    </location>
</feature>
<keyword evidence="17" id="KW-0325">Glycoprotein</keyword>
<dbReference type="PANTHER" id="PTHR46025:SF3">
    <property type="entry name" value="XYLOSYLTRANSFERASE OXT"/>
    <property type="match status" value="1"/>
</dbReference>
<dbReference type="PANTHER" id="PTHR46025">
    <property type="entry name" value="XYLOSYLTRANSFERASE OXT"/>
    <property type="match status" value="1"/>
</dbReference>
<keyword evidence="23" id="KW-1185">Reference proteome</keyword>
<dbReference type="GO" id="GO:0000139">
    <property type="term" value="C:Golgi membrane"/>
    <property type="evidence" value="ECO:0007669"/>
    <property type="project" value="UniProtKB-SubCell"/>
</dbReference>
<evidence type="ECO:0000256" key="17">
    <source>
        <dbReference type="ARBA" id="ARBA00023180"/>
    </source>
</evidence>